<dbReference type="Pfam" id="PF05930">
    <property type="entry name" value="Phage_AlpA"/>
    <property type="match status" value="1"/>
</dbReference>
<keyword evidence="2" id="KW-1185">Reference proteome</keyword>
<proteinExistence type="predicted"/>
<accession>A0A1M6M2J2</accession>
<name>A0A1M6M2J2_9RHOB</name>
<dbReference type="InterPro" id="IPR009061">
    <property type="entry name" value="DNA-bd_dom_put_sf"/>
</dbReference>
<protein>
    <submittedName>
        <fullName evidence="1">Transcriptional regulator, AlpA family</fullName>
    </submittedName>
</protein>
<dbReference type="RefSeq" id="WP_084140732.1">
    <property type="nucleotide sequence ID" value="NZ_FQZA01000019.1"/>
</dbReference>
<dbReference type="STRING" id="313368.SAMN04488012_11918"/>
<organism evidence="1 2">
    <name type="scientific">Palleronia salina</name>
    <dbReference type="NCBI Taxonomy" id="313368"/>
    <lineage>
        <taxon>Bacteria</taxon>
        <taxon>Pseudomonadati</taxon>
        <taxon>Pseudomonadota</taxon>
        <taxon>Alphaproteobacteria</taxon>
        <taxon>Rhodobacterales</taxon>
        <taxon>Roseobacteraceae</taxon>
        <taxon>Palleronia</taxon>
    </lineage>
</organism>
<dbReference type="InterPro" id="IPR010260">
    <property type="entry name" value="AlpA"/>
</dbReference>
<evidence type="ECO:0000313" key="2">
    <source>
        <dbReference type="Proteomes" id="UP000184040"/>
    </source>
</evidence>
<dbReference type="EMBL" id="FQZA01000019">
    <property type="protein sequence ID" value="SHJ77640.1"/>
    <property type="molecule type" value="Genomic_DNA"/>
</dbReference>
<evidence type="ECO:0000313" key="1">
    <source>
        <dbReference type="EMBL" id="SHJ77640.1"/>
    </source>
</evidence>
<dbReference type="Proteomes" id="UP000184040">
    <property type="component" value="Unassembled WGS sequence"/>
</dbReference>
<gene>
    <name evidence="1" type="ORF">SAMN04488012_11918</name>
</gene>
<reference evidence="1 2" key="1">
    <citation type="submission" date="2016-11" db="EMBL/GenBank/DDBJ databases">
        <authorList>
            <person name="Jaros S."/>
            <person name="Januszkiewicz K."/>
            <person name="Wedrychowicz H."/>
        </authorList>
    </citation>
    <scope>NUCLEOTIDE SEQUENCE [LARGE SCALE GENOMIC DNA]</scope>
    <source>
        <strain evidence="1 2">DSM 26892</strain>
    </source>
</reference>
<dbReference type="SUPFAM" id="SSF46955">
    <property type="entry name" value="Putative DNA-binding domain"/>
    <property type="match status" value="1"/>
</dbReference>
<sequence>MTTFASDKQVAERFGVARTTVWRWVNSVPHFPKPIALTPGCTRWRLDELEAWERARVAK</sequence>
<dbReference type="AlphaFoldDB" id="A0A1M6M2J2"/>